<feature type="active site" description="Schiff-base intermediate with substrate" evidence="4">
    <location>
        <position position="138"/>
    </location>
</feature>
<sequence length="217" mass="23356">MKPVVCTVITRADTAAIAAAAPATDLFEVRIDLIGEAWPEVVRHLNKPWLACNRLATEGGAWQGSEAQRKEELLKALNLGAAIIDLELATPNLKKMAELVKKKTRCLISYHNFELTPPPAELKGIIGQAIAAGADICKLVSTAHGIEDNLNLLRLYQEFQGCRLTVFGMGEAGLLSRVLAPLAGAEFTYAALESGRESAPGQLTAAQLAEIYRLLKP</sequence>
<evidence type="ECO:0000313" key="6">
    <source>
        <dbReference type="Proteomes" id="UP001375370"/>
    </source>
</evidence>
<dbReference type="Pfam" id="PF01487">
    <property type="entry name" value="DHquinase_I"/>
    <property type="match status" value="1"/>
</dbReference>
<dbReference type="InterPro" id="IPR050146">
    <property type="entry name" value="Type-I_3-dehydroquinase"/>
</dbReference>
<dbReference type="InterPro" id="IPR001381">
    <property type="entry name" value="DHquinase_I"/>
</dbReference>
<comment type="similarity">
    <text evidence="4">Belongs to the type-I 3-dehydroquinase family.</text>
</comment>
<comment type="catalytic activity">
    <reaction evidence="1 4">
        <text>3-dehydroquinate = 3-dehydroshikimate + H2O</text>
        <dbReference type="Rhea" id="RHEA:21096"/>
        <dbReference type="ChEBI" id="CHEBI:15377"/>
        <dbReference type="ChEBI" id="CHEBI:16630"/>
        <dbReference type="ChEBI" id="CHEBI:32364"/>
        <dbReference type="EC" id="4.2.1.10"/>
    </reaction>
</comment>
<evidence type="ECO:0000313" key="5">
    <source>
        <dbReference type="EMBL" id="WWX24774.1"/>
    </source>
</evidence>
<keyword evidence="6" id="KW-1185">Reference proteome</keyword>
<dbReference type="PANTHER" id="PTHR43699:SF1">
    <property type="entry name" value="3-DEHYDROQUINATE DEHYDRATASE"/>
    <property type="match status" value="1"/>
</dbReference>
<keyword evidence="3 4" id="KW-0704">Schiff base</keyword>
<comment type="function">
    <text evidence="4">Involved in the third step of the chorismate pathway, which leads to the biosynthesis of aromatic amino acids. Catalyzes the cis-dehydration of 3-dehydroquinate (DHQ) and introduces the first double bond of the aromatic ring to yield 3-dehydroshikimate.</text>
</comment>
<gene>
    <name evidence="4" type="primary">aroD</name>
    <name evidence="5" type="ORF">V8247_05770</name>
</gene>
<feature type="binding site" evidence="4">
    <location>
        <position position="202"/>
    </location>
    <ligand>
        <name>3-dehydroquinate</name>
        <dbReference type="ChEBI" id="CHEBI:32364"/>
    </ligand>
</feature>
<keyword evidence="2 4" id="KW-0456">Lyase</keyword>
<dbReference type="EC" id="4.2.1.10" evidence="4"/>
<evidence type="ECO:0000256" key="1">
    <source>
        <dbReference type="ARBA" id="ARBA00001864"/>
    </source>
</evidence>
<organism evidence="5 6">
    <name type="scientific">Candidatus Dehalogenimonas loeffleri</name>
    <dbReference type="NCBI Taxonomy" id="3127115"/>
    <lineage>
        <taxon>Bacteria</taxon>
        <taxon>Bacillati</taxon>
        <taxon>Chloroflexota</taxon>
        <taxon>Dehalococcoidia</taxon>
        <taxon>Dehalococcoidales</taxon>
        <taxon>Dehalococcoidaceae</taxon>
        <taxon>Dehalogenimonas</taxon>
    </lineage>
</organism>
<name>A0ABZ2J1H3_9CHLR</name>
<comment type="subunit">
    <text evidence="4">Homodimer.</text>
</comment>
<accession>A0ABZ2J1H3</accession>
<dbReference type="EMBL" id="CP146612">
    <property type="protein sequence ID" value="WWX24774.1"/>
    <property type="molecule type" value="Genomic_DNA"/>
</dbReference>
<protein>
    <recommendedName>
        <fullName evidence="4">3-dehydroquinate dehydratase</fullName>
        <shortName evidence="4">3-dehydroquinase</shortName>
        <ecNumber evidence="4">4.2.1.10</ecNumber>
    </recommendedName>
    <alternativeName>
        <fullName evidence="4">Type I DHQase</fullName>
    </alternativeName>
    <alternativeName>
        <fullName evidence="4">Type I dehydroquinase</fullName>
        <shortName evidence="4">DHQ1</shortName>
    </alternativeName>
</protein>
<dbReference type="CDD" id="cd00502">
    <property type="entry name" value="DHQase_I"/>
    <property type="match status" value="1"/>
</dbReference>
<keyword evidence="4" id="KW-0028">Amino-acid biosynthesis</keyword>
<feature type="binding site" evidence="4">
    <location>
        <position position="177"/>
    </location>
    <ligand>
        <name>3-dehydroquinate</name>
        <dbReference type="ChEBI" id="CHEBI:32364"/>
    </ligand>
</feature>
<reference evidence="5 6" key="1">
    <citation type="submission" date="2024-03" db="EMBL/GenBank/DDBJ databases">
        <title>A Dehalogenimonas Isolated from Estuarine Sediments Dihaloeliminates Chlorinated Alkanes.</title>
        <authorList>
            <person name="Yang Y."/>
            <person name="Wang H."/>
        </authorList>
    </citation>
    <scope>NUCLEOTIDE SEQUENCE [LARGE SCALE GENOMIC DNA]</scope>
    <source>
        <strain evidence="5 6">W</strain>
    </source>
</reference>
<dbReference type="PANTHER" id="PTHR43699">
    <property type="entry name" value="3-DEHYDROQUINATE DEHYDRATASE"/>
    <property type="match status" value="1"/>
</dbReference>
<evidence type="ECO:0000256" key="2">
    <source>
        <dbReference type="ARBA" id="ARBA00023239"/>
    </source>
</evidence>
<dbReference type="HAMAP" id="MF_00214">
    <property type="entry name" value="AroD"/>
    <property type="match status" value="1"/>
</dbReference>
<keyword evidence="4" id="KW-0057">Aromatic amino acid biosynthesis</keyword>
<dbReference type="SUPFAM" id="SSF51569">
    <property type="entry name" value="Aldolase"/>
    <property type="match status" value="1"/>
</dbReference>
<dbReference type="Proteomes" id="UP001375370">
    <property type="component" value="Chromosome"/>
</dbReference>
<feature type="binding site" evidence="4">
    <location>
        <position position="198"/>
    </location>
    <ligand>
        <name>3-dehydroquinate</name>
        <dbReference type="ChEBI" id="CHEBI:32364"/>
    </ligand>
</feature>
<proteinExistence type="inferred from homology"/>
<dbReference type="InterPro" id="IPR013785">
    <property type="entry name" value="Aldolase_TIM"/>
</dbReference>
<feature type="binding site" evidence="4">
    <location>
        <begin position="28"/>
        <end position="30"/>
    </location>
    <ligand>
        <name>3-dehydroquinate</name>
        <dbReference type="ChEBI" id="CHEBI:32364"/>
    </ligand>
</feature>
<feature type="active site" description="Proton donor/acceptor" evidence="4">
    <location>
        <position position="111"/>
    </location>
</feature>
<comment type="caution">
    <text evidence="4">Lacks conserved residue(s) required for the propagation of feature annotation.</text>
</comment>
<dbReference type="Gene3D" id="3.20.20.70">
    <property type="entry name" value="Aldolase class I"/>
    <property type="match status" value="1"/>
</dbReference>
<evidence type="ECO:0000256" key="3">
    <source>
        <dbReference type="ARBA" id="ARBA00023270"/>
    </source>
</evidence>
<dbReference type="RefSeq" id="WP_338736893.1">
    <property type="nucleotide sequence ID" value="NZ_CP146612.1"/>
</dbReference>
<feature type="binding site" evidence="4">
    <location>
        <position position="54"/>
    </location>
    <ligand>
        <name>3-dehydroquinate</name>
        <dbReference type="ChEBI" id="CHEBI:32364"/>
    </ligand>
</feature>
<comment type="pathway">
    <text evidence="4">Metabolic intermediate biosynthesis; chorismate biosynthesis; chorismate from D-erythrose 4-phosphate and phosphoenolpyruvate: step 3/7.</text>
</comment>
<evidence type="ECO:0000256" key="4">
    <source>
        <dbReference type="HAMAP-Rule" id="MF_00214"/>
    </source>
</evidence>